<dbReference type="InterPro" id="IPR036483">
    <property type="entry name" value="PWI_dom_sf"/>
</dbReference>
<feature type="domain" description="PWI" evidence="3">
    <location>
        <begin position="27"/>
        <end position="127"/>
    </location>
</feature>
<feature type="compositionally biased region" description="Basic and acidic residues" evidence="2">
    <location>
        <begin position="244"/>
        <end position="268"/>
    </location>
</feature>
<keyword evidence="4" id="KW-1185">Reference proteome</keyword>
<evidence type="ECO:0000313" key="4">
    <source>
        <dbReference type="Proteomes" id="UP000887574"/>
    </source>
</evidence>
<keyword evidence="1" id="KW-0507">mRNA processing</keyword>
<feature type="compositionally biased region" description="Basic residues" evidence="2">
    <location>
        <begin position="276"/>
        <end position="287"/>
    </location>
</feature>
<name>A0A915EKK6_9BILA</name>
<dbReference type="SUPFAM" id="SSF101233">
    <property type="entry name" value="PWI domain"/>
    <property type="match status" value="1"/>
</dbReference>
<dbReference type="GO" id="GO:0005681">
    <property type="term" value="C:spliceosomal complex"/>
    <property type="evidence" value="ECO:0007669"/>
    <property type="project" value="TreeGrafter"/>
</dbReference>
<dbReference type="WBParaSite" id="jg6918">
    <property type="protein sequence ID" value="jg6918"/>
    <property type="gene ID" value="jg6918"/>
</dbReference>
<dbReference type="InterPro" id="IPR002483">
    <property type="entry name" value="PWI_dom"/>
</dbReference>
<dbReference type="Pfam" id="PF01480">
    <property type="entry name" value="PWI"/>
    <property type="match status" value="1"/>
</dbReference>
<sequence>MDAGFYRGTNADQDNRFTDKEKKLLRQMKFEPVLDTKVDLSKVNMEVIKPWITCKLNDILGIEDDVVIEYVFTQLEDQKNINPKVMQINLTGFLNARRSREFMAELWQMFVEAQTSPDGIPKAIVEKKMKELKAAATATSNSVSKAGGDNSNRARDDDWQHRYQSLTGGRYGKMEPSSNAEVDKPRERSPLVRRDRDRDDRGNRDRRSSRDRIRDRSRDRERSRERYRPRRSRTRSPPLPPRRRFTETKGQKESDGEPVDDKVSDGERASNGSEVHKKKKKRKHRHHSSEPDNGEDSGAERKKSKKHKKEKKKKHKKDRD</sequence>
<dbReference type="Proteomes" id="UP000887574">
    <property type="component" value="Unplaced"/>
</dbReference>
<dbReference type="InterPro" id="IPR052225">
    <property type="entry name" value="Ser/Arg_repetitive_matrix"/>
</dbReference>
<feature type="compositionally biased region" description="Basic and acidic residues" evidence="2">
    <location>
        <begin position="152"/>
        <end position="161"/>
    </location>
</feature>
<organism evidence="4 5">
    <name type="scientific">Ditylenchus dipsaci</name>
    <dbReference type="NCBI Taxonomy" id="166011"/>
    <lineage>
        <taxon>Eukaryota</taxon>
        <taxon>Metazoa</taxon>
        <taxon>Ecdysozoa</taxon>
        <taxon>Nematoda</taxon>
        <taxon>Chromadorea</taxon>
        <taxon>Rhabditida</taxon>
        <taxon>Tylenchina</taxon>
        <taxon>Tylenchomorpha</taxon>
        <taxon>Sphaerularioidea</taxon>
        <taxon>Anguinidae</taxon>
        <taxon>Anguininae</taxon>
        <taxon>Ditylenchus</taxon>
    </lineage>
</organism>
<accession>A0A915EKK6</accession>
<protein>
    <submittedName>
        <fullName evidence="5">PWI domain-containing protein</fullName>
    </submittedName>
</protein>
<dbReference type="AlphaFoldDB" id="A0A915EKK6"/>
<dbReference type="PANTHER" id="PTHR23148:SF0">
    <property type="entry name" value="SERINE_ARGININE REPETITIVE MATRIX PROTEIN 1"/>
    <property type="match status" value="1"/>
</dbReference>
<reference evidence="5" key="1">
    <citation type="submission" date="2022-11" db="UniProtKB">
        <authorList>
            <consortium name="WormBaseParasite"/>
        </authorList>
    </citation>
    <scope>IDENTIFICATION</scope>
</reference>
<dbReference type="GO" id="GO:0048024">
    <property type="term" value="P:regulation of mRNA splicing, via spliceosome"/>
    <property type="evidence" value="ECO:0007669"/>
    <property type="project" value="TreeGrafter"/>
</dbReference>
<dbReference type="PANTHER" id="PTHR23148">
    <property type="entry name" value="SERINE/ARGININE REGULATED NUCLEAR MATRIX PROTEIN"/>
    <property type="match status" value="1"/>
</dbReference>
<evidence type="ECO:0000313" key="5">
    <source>
        <dbReference type="WBParaSite" id="jg6918"/>
    </source>
</evidence>
<feature type="region of interest" description="Disordered" evidence="2">
    <location>
        <begin position="136"/>
        <end position="320"/>
    </location>
</feature>
<dbReference type="GO" id="GO:0003723">
    <property type="term" value="F:RNA binding"/>
    <property type="evidence" value="ECO:0007669"/>
    <property type="project" value="TreeGrafter"/>
</dbReference>
<feature type="compositionally biased region" description="Basic and acidic residues" evidence="2">
    <location>
        <begin position="181"/>
        <end position="226"/>
    </location>
</feature>
<feature type="compositionally biased region" description="Basic residues" evidence="2">
    <location>
        <begin position="302"/>
        <end position="320"/>
    </location>
</feature>
<evidence type="ECO:0000256" key="1">
    <source>
        <dbReference type="ARBA" id="ARBA00022664"/>
    </source>
</evidence>
<evidence type="ECO:0000259" key="3">
    <source>
        <dbReference type="PROSITE" id="PS51025"/>
    </source>
</evidence>
<dbReference type="Gene3D" id="1.20.1390.10">
    <property type="entry name" value="PWI domain"/>
    <property type="match status" value="1"/>
</dbReference>
<dbReference type="GO" id="GO:0006397">
    <property type="term" value="P:mRNA processing"/>
    <property type="evidence" value="ECO:0007669"/>
    <property type="project" value="UniProtKB-KW"/>
</dbReference>
<proteinExistence type="predicted"/>
<evidence type="ECO:0000256" key="2">
    <source>
        <dbReference type="SAM" id="MobiDB-lite"/>
    </source>
</evidence>
<dbReference type="PROSITE" id="PS51025">
    <property type="entry name" value="PWI"/>
    <property type="match status" value="1"/>
</dbReference>
<dbReference type="SMART" id="SM00311">
    <property type="entry name" value="PWI"/>
    <property type="match status" value="1"/>
</dbReference>